<sequence>MWKGLLRVDKFLATVQRFELQKSFSDRPFPIQMNVRSQTPAAATAPVSVTETWETAKLRNYRSKWSQVSRAVVKTMGISEGKNENR</sequence>
<evidence type="ECO:0000313" key="2">
    <source>
        <dbReference type="Proteomes" id="UP001607303"/>
    </source>
</evidence>
<dbReference type="AlphaFoldDB" id="A0ABD2C7U6"/>
<proteinExistence type="predicted"/>
<organism evidence="1 2">
    <name type="scientific">Vespula maculifrons</name>
    <name type="common">Eastern yellow jacket</name>
    <name type="synonym">Wasp</name>
    <dbReference type="NCBI Taxonomy" id="7453"/>
    <lineage>
        <taxon>Eukaryota</taxon>
        <taxon>Metazoa</taxon>
        <taxon>Ecdysozoa</taxon>
        <taxon>Arthropoda</taxon>
        <taxon>Hexapoda</taxon>
        <taxon>Insecta</taxon>
        <taxon>Pterygota</taxon>
        <taxon>Neoptera</taxon>
        <taxon>Endopterygota</taxon>
        <taxon>Hymenoptera</taxon>
        <taxon>Apocrita</taxon>
        <taxon>Aculeata</taxon>
        <taxon>Vespoidea</taxon>
        <taxon>Vespidae</taxon>
        <taxon>Vespinae</taxon>
        <taxon>Vespula</taxon>
    </lineage>
</organism>
<name>A0ABD2C7U6_VESMC</name>
<comment type="caution">
    <text evidence="1">The sequence shown here is derived from an EMBL/GenBank/DDBJ whole genome shotgun (WGS) entry which is preliminary data.</text>
</comment>
<protein>
    <submittedName>
        <fullName evidence="1">Uncharacterized protein</fullName>
    </submittedName>
</protein>
<gene>
    <name evidence="1" type="ORF">V1477_010192</name>
</gene>
<reference evidence="1 2" key="1">
    <citation type="journal article" date="2024" name="Ann. Entomol. Soc. Am.">
        <title>Genomic analyses of the southern and eastern yellowjacket wasps (Hymenoptera: Vespidae) reveal evolutionary signatures of social life.</title>
        <authorList>
            <person name="Catto M.A."/>
            <person name="Caine P.B."/>
            <person name="Orr S.E."/>
            <person name="Hunt B.G."/>
            <person name="Goodisman M.A.D."/>
        </authorList>
    </citation>
    <scope>NUCLEOTIDE SEQUENCE [LARGE SCALE GENOMIC DNA]</scope>
    <source>
        <strain evidence="1">232</strain>
        <tissue evidence="1">Head and thorax</tissue>
    </source>
</reference>
<accession>A0ABD2C7U6</accession>
<keyword evidence="2" id="KW-1185">Reference proteome</keyword>
<dbReference type="EMBL" id="JAYRBN010000059">
    <property type="protein sequence ID" value="KAL2741131.1"/>
    <property type="molecule type" value="Genomic_DNA"/>
</dbReference>
<evidence type="ECO:0000313" key="1">
    <source>
        <dbReference type="EMBL" id="KAL2741131.1"/>
    </source>
</evidence>
<dbReference type="Proteomes" id="UP001607303">
    <property type="component" value="Unassembled WGS sequence"/>
</dbReference>